<name>A0A9K3Q0N7_9STRA</name>
<evidence type="ECO:0000256" key="1">
    <source>
        <dbReference type="SAM" id="SignalP"/>
    </source>
</evidence>
<gene>
    <name evidence="2" type="ORF">IV203_037070</name>
</gene>
<keyword evidence="3" id="KW-1185">Reference proteome</keyword>
<keyword evidence="1" id="KW-0732">Signal</keyword>
<accession>A0A9K3Q0N7</accession>
<reference evidence="2" key="2">
    <citation type="submission" date="2021-04" db="EMBL/GenBank/DDBJ databases">
        <authorList>
            <person name="Podell S."/>
        </authorList>
    </citation>
    <scope>NUCLEOTIDE SEQUENCE</scope>
    <source>
        <strain evidence="2">Hildebrandi</strain>
    </source>
</reference>
<evidence type="ECO:0000313" key="3">
    <source>
        <dbReference type="Proteomes" id="UP000693970"/>
    </source>
</evidence>
<comment type="caution">
    <text evidence="2">The sequence shown here is derived from an EMBL/GenBank/DDBJ whole genome shotgun (WGS) entry which is preliminary data.</text>
</comment>
<feature type="chain" id="PRO_5039928535" evidence="1">
    <location>
        <begin position="24"/>
        <end position="168"/>
    </location>
</feature>
<proteinExistence type="predicted"/>
<organism evidence="2 3">
    <name type="scientific">Nitzschia inconspicua</name>
    <dbReference type="NCBI Taxonomy" id="303405"/>
    <lineage>
        <taxon>Eukaryota</taxon>
        <taxon>Sar</taxon>
        <taxon>Stramenopiles</taxon>
        <taxon>Ochrophyta</taxon>
        <taxon>Bacillariophyta</taxon>
        <taxon>Bacillariophyceae</taxon>
        <taxon>Bacillariophycidae</taxon>
        <taxon>Bacillariales</taxon>
        <taxon>Bacillariaceae</taxon>
        <taxon>Nitzschia</taxon>
    </lineage>
</organism>
<dbReference type="EMBL" id="JAGRRH010000009">
    <property type="protein sequence ID" value="KAG7363869.1"/>
    <property type="molecule type" value="Genomic_DNA"/>
</dbReference>
<sequence length="168" mass="18466">MKPIVPFPVLFLFSMMMAQGSDAFASPAISLKKRPSKGSLLSTRSPLDFDISALHSDDPEDEHDTVASAYTDLSGLWSDSSSRDSSFIPRSSDHVSSYYASIATYDDCDDDDADSTIDAEASTITIKESMFLAPSNRNSHKGMKDAMLLMEMFYSTGILVENDSPYFQ</sequence>
<reference evidence="2" key="1">
    <citation type="journal article" date="2021" name="Sci. Rep.">
        <title>Diploid genomic architecture of Nitzschia inconspicua, an elite biomass production diatom.</title>
        <authorList>
            <person name="Oliver A."/>
            <person name="Podell S."/>
            <person name="Pinowska A."/>
            <person name="Traller J.C."/>
            <person name="Smith S.R."/>
            <person name="McClure R."/>
            <person name="Beliaev A."/>
            <person name="Bohutskyi P."/>
            <person name="Hill E.A."/>
            <person name="Rabines A."/>
            <person name="Zheng H."/>
            <person name="Allen L.Z."/>
            <person name="Kuo A."/>
            <person name="Grigoriev I.V."/>
            <person name="Allen A.E."/>
            <person name="Hazlebeck D."/>
            <person name="Allen E.E."/>
        </authorList>
    </citation>
    <scope>NUCLEOTIDE SEQUENCE</scope>
    <source>
        <strain evidence="2">Hildebrandi</strain>
    </source>
</reference>
<dbReference type="AlphaFoldDB" id="A0A9K3Q0N7"/>
<feature type="signal peptide" evidence="1">
    <location>
        <begin position="1"/>
        <end position="23"/>
    </location>
</feature>
<protein>
    <submittedName>
        <fullName evidence="2">Uncharacterized protein</fullName>
    </submittedName>
</protein>
<evidence type="ECO:0000313" key="2">
    <source>
        <dbReference type="EMBL" id="KAG7363869.1"/>
    </source>
</evidence>
<dbReference type="Proteomes" id="UP000693970">
    <property type="component" value="Unassembled WGS sequence"/>
</dbReference>